<evidence type="ECO:0000256" key="3">
    <source>
        <dbReference type="ARBA" id="ARBA00022475"/>
    </source>
</evidence>
<dbReference type="RefSeq" id="WP_184099057.1">
    <property type="nucleotide sequence ID" value="NZ_JACHHN010000002.1"/>
</dbReference>
<dbReference type="Pfam" id="PF00528">
    <property type="entry name" value="BPD_transp_1"/>
    <property type="match status" value="1"/>
</dbReference>
<evidence type="ECO:0000256" key="7">
    <source>
        <dbReference type="RuleBase" id="RU363032"/>
    </source>
</evidence>
<dbReference type="InterPro" id="IPR000515">
    <property type="entry name" value="MetI-like"/>
</dbReference>
<accession>A0A840RE18</accession>
<comment type="caution">
    <text evidence="9">The sequence shown here is derived from an EMBL/GenBank/DDBJ whole genome shotgun (WGS) entry which is preliminary data.</text>
</comment>
<proteinExistence type="inferred from homology"/>
<dbReference type="Gene3D" id="1.10.3720.10">
    <property type="entry name" value="MetI-like"/>
    <property type="match status" value="1"/>
</dbReference>
<evidence type="ECO:0000256" key="2">
    <source>
        <dbReference type="ARBA" id="ARBA00022448"/>
    </source>
</evidence>
<dbReference type="CDD" id="cd06261">
    <property type="entry name" value="TM_PBP2"/>
    <property type="match status" value="1"/>
</dbReference>
<dbReference type="AlphaFoldDB" id="A0A840RE18"/>
<evidence type="ECO:0000256" key="6">
    <source>
        <dbReference type="ARBA" id="ARBA00023136"/>
    </source>
</evidence>
<keyword evidence="6 7" id="KW-0472">Membrane</keyword>
<dbReference type="EMBL" id="JACHHN010000002">
    <property type="protein sequence ID" value="MBB5190768.1"/>
    <property type="molecule type" value="Genomic_DNA"/>
</dbReference>
<keyword evidence="5 7" id="KW-1133">Transmembrane helix</keyword>
<feature type="domain" description="ABC transmembrane type-1" evidence="8">
    <location>
        <begin position="61"/>
        <end position="246"/>
    </location>
</feature>
<evidence type="ECO:0000313" key="9">
    <source>
        <dbReference type="EMBL" id="MBB5190768.1"/>
    </source>
</evidence>
<protein>
    <submittedName>
        <fullName evidence="9">Sulfonate transport system permease protein</fullName>
    </submittedName>
</protein>
<feature type="transmembrane region" description="Helical" evidence="7">
    <location>
        <begin position="70"/>
        <end position="92"/>
    </location>
</feature>
<comment type="subcellular location">
    <subcellularLocation>
        <location evidence="1 7">Cell membrane</location>
        <topology evidence="1 7">Multi-pass membrane protein</topology>
    </subcellularLocation>
</comment>
<feature type="transmembrane region" description="Helical" evidence="7">
    <location>
        <begin position="180"/>
        <end position="203"/>
    </location>
</feature>
<dbReference type="PANTHER" id="PTHR30151:SF38">
    <property type="entry name" value="ALIPHATIC SULFONATES TRANSPORT PERMEASE PROTEIN SSUC-RELATED"/>
    <property type="match status" value="1"/>
</dbReference>
<comment type="similarity">
    <text evidence="7">Belongs to the binding-protein-dependent transport system permease family.</text>
</comment>
<reference evidence="9 10" key="1">
    <citation type="submission" date="2020-08" db="EMBL/GenBank/DDBJ databases">
        <title>Genomic Encyclopedia of Type Strains, Phase IV (KMG-IV): sequencing the most valuable type-strain genomes for metagenomic binning, comparative biology and taxonomic classification.</title>
        <authorList>
            <person name="Goeker M."/>
        </authorList>
    </citation>
    <scope>NUCLEOTIDE SEQUENCE [LARGE SCALE GENOMIC DNA]</scope>
    <source>
        <strain evidence="9 10">DSM 18233</strain>
    </source>
</reference>
<dbReference type="GO" id="GO:0005886">
    <property type="term" value="C:plasma membrane"/>
    <property type="evidence" value="ECO:0007669"/>
    <property type="project" value="UniProtKB-SubCell"/>
</dbReference>
<dbReference type="PANTHER" id="PTHR30151">
    <property type="entry name" value="ALKANE SULFONATE ABC TRANSPORTER-RELATED, MEMBRANE SUBUNIT"/>
    <property type="match status" value="1"/>
</dbReference>
<evidence type="ECO:0000256" key="5">
    <source>
        <dbReference type="ARBA" id="ARBA00022989"/>
    </source>
</evidence>
<evidence type="ECO:0000256" key="4">
    <source>
        <dbReference type="ARBA" id="ARBA00022692"/>
    </source>
</evidence>
<keyword evidence="10" id="KW-1185">Reference proteome</keyword>
<dbReference type="PROSITE" id="PS50928">
    <property type="entry name" value="ABC_TM1"/>
    <property type="match status" value="1"/>
</dbReference>
<feature type="transmembrane region" description="Helical" evidence="7">
    <location>
        <begin position="223"/>
        <end position="246"/>
    </location>
</feature>
<dbReference type="Proteomes" id="UP000543030">
    <property type="component" value="Unassembled WGS sequence"/>
</dbReference>
<organism evidence="9 10">
    <name type="scientific">Silvimonas terrae</name>
    <dbReference type="NCBI Taxonomy" id="300266"/>
    <lineage>
        <taxon>Bacteria</taxon>
        <taxon>Pseudomonadati</taxon>
        <taxon>Pseudomonadota</taxon>
        <taxon>Betaproteobacteria</taxon>
        <taxon>Neisseriales</taxon>
        <taxon>Chitinibacteraceae</taxon>
        <taxon>Silvimonas</taxon>
    </lineage>
</organism>
<name>A0A840RE18_9NEIS</name>
<evidence type="ECO:0000313" key="10">
    <source>
        <dbReference type="Proteomes" id="UP000543030"/>
    </source>
</evidence>
<keyword evidence="2 7" id="KW-0813">Transport</keyword>
<gene>
    <name evidence="9" type="ORF">HNQ50_001490</name>
</gene>
<keyword evidence="3" id="KW-1003">Cell membrane</keyword>
<evidence type="ECO:0000256" key="1">
    <source>
        <dbReference type="ARBA" id="ARBA00004651"/>
    </source>
</evidence>
<sequence length="254" mass="27637">MSASTPWPDRLRGLVIPAVLLTLWQWAAHHSTVYAYAFVPLEQIWQGLLQSVTDGGLFINLGASLARTSAGLLIGSVAGLALGGILALSPLADKLAGTLFHALRQVPLLAWAPLIGLWFGNSEPARLLVISLAELYPVTLNTFEGLHQTEQRHLELAGLYQLNLWQQFWRVRLPGALPQVFTGLMHALTFAWISAVGAEMLFSAGPGIGSMMLTAETNQRMEIVLICVITISIMGALMNLGLAALARRSLRWHQ</sequence>
<dbReference type="SUPFAM" id="SSF161098">
    <property type="entry name" value="MetI-like"/>
    <property type="match status" value="1"/>
</dbReference>
<keyword evidence="4 7" id="KW-0812">Transmembrane</keyword>
<dbReference type="InterPro" id="IPR035906">
    <property type="entry name" value="MetI-like_sf"/>
</dbReference>
<dbReference type="GO" id="GO:0055085">
    <property type="term" value="P:transmembrane transport"/>
    <property type="evidence" value="ECO:0007669"/>
    <property type="project" value="InterPro"/>
</dbReference>
<evidence type="ECO:0000259" key="8">
    <source>
        <dbReference type="PROSITE" id="PS50928"/>
    </source>
</evidence>